<dbReference type="Gene3D" id="3.40.50.2000">
    <property type="entry name" value="Glycogen Phosphorylase B"/>
    <property type="match status" value="2"/>
</dbReference>
<dbReference type="AlphaFoldDB" id="A0ABD5NZK5"/>
<name>A0ABD5NZK5_9EURY</name>
<dbReference type="SUPFAM" id="SSF53756">
    <property type="entry name" value="UDP-Glycosyltransferase/glycogen phosphorylase"/>
    <property type="match status" value="1"/>
</dbReference>
<evidence type="ECO:0000259" key="1">
    <source>
        <dbReference type="Pfam" id="PF13439"/>
    </source>
</evidence>
<keyword evidence="2" id="KW-0328">Glycosyltransferase</keyword>
<sequence>MRTSHYFEFEDVVTGGVRESVKHQRKMLEERGIEYTVEPDLDADVLHLNLMGPRSIYYAKRAKRRDVPVVIHTHVTAEDFGDSFRFTNLLAKPLRPYLETAYSLGDALVCPSEYNRELIETYSDAKTTVISNGVDREKLEGFETLTEEYRKRYDLTPPVVFLVGHVIKRKGLREFVETARRMPELDFVWFGPLDLSLKGRETTKLIEESPDNCTFTGFVDDIRGAYAAGDIFFFPTHEENEGIALLEAMSTGTPVVVRDIDTFAWLEDGHDCLKSDGTFDEQLARLTDETVRERLGENALQTSEQFSLSNTADQLHSLYTGLT</sequence>
<dbReference type="GO" id="GO:0016757">
    <property type="term" value="F:glycosyltransferase activity"/>
    <property type="evidence" value="ECO:0007669"/>
    <property type="project" value="UniProtKB-KW"/>
</dbReference>
<accession>A0ABD5NZK5</accession>
<evidence type="ECO:0000313" key="3">
    <source>
        <dbReference type="Proteomes" id="UP001595821"/>
    </source>
</evidence>
<dbReference type="CDD" id="cd03801">
    <property type="entry name" value="GT4_PimA-like"/>
    <property type="match status" value="1"/>
</dbReference>
<dbReference type="InterPro" id="IPR028098">
    <property type="entry name" value="Glyco_trans_4-like_N"/>
</dbReference>
<gene>
    <name evidence="2" type="ORF">ACFOZ7_09370</name>
</gene>
<dbReference type="RefSeq" id="WP_246974595.1">
    <property type="nucleotide sequence ID" value="NZ_CP095397.1"/>
</dbReference>
<dbReference type="EC" id="2.4.-.-" evidence="2"/>
<feature type="domain" description="Glycosyltransferase subfamily 4-like N-terminal" evidence="1">
    <location>
        <begin position="42"/>
        <end position="137"/>
    </location>
</feature>
<reference evidence="2 3" key="1">
    <citation type="journal article" date="2014" name="Int. J. Syst. Evol. Microbiol.">
        <title>Complete genome sequence of Corynebacterium casei LMG S-19264T (=DSM 44701T), isolated from a smear-ripened cheese.</title>
        <authorList>
            <consortium name="US DOE Joint Genome Institute (JGI-PGF)"/>
            <person name="Walter F."/>
            <person name="Albersmeier A."/>
            <person name="Kalinowski J."/>
            <person name="Ruckert C."/>
        </authorList>
    </citation>
    <scope>NUCLEOTIDE SEQUENCE [LARGE SCALE GENOMIC DNA]</scope>
    <source>
        <strain evidence="2 3">IBRC-M 10912</strain>
    </source>
</reference>
<proteinExistence type="predicted"/>
<comment type="caution">
    <text evidence="2">The sequence shown here is derived from an EMBL/GenBank/DDBJ whole genome shotgun (WGS) entry which is preliminary data.</text>
</comment>
<dbReference type="InterPro" id="IPR050194">
    <property type="entry name" value="Glycosyltransferase_grp1"/>
</dbReference>
<dbReference type="PANTHER" id="PTHR45947:SF3">
    <property type="entry name" value="SULFOQUINOVOSYL TRANSFERASE SQD2"/>
    <property type="match status" value="1"/>
</dbReference>
<dbReference type="EMBL" id="JBHSDJ010000029">
    <property type="protein sequence ID" value="MFC4247203.1"/>
    <property type="molecule type" value="Genomic_DNA"/>
</dbReference>
<dbReference type="Proteomes" id="UP001595821">
    <property type="component" value="Unassembled WGS sequence"/>
</dbReference>
<keyword evidence="2" id="KW-0808">Transferase</keyword>
<dbReference type="GeneID" id="71853848"/>
<protein>
    <submittedName>
        <fullName evidence="2">Glycosyltransferase family 4 protein</fullName>
        <ecNumber evidence="2">2.4.-.-</ecNumber>
    </submittedName>
</protein>
<evidence type="ECO:0000313" key="2">
    <source>
        <dbReference type="EMBL" id="MFC4247203.1"/>
    </source>
</evidence>
<organism evidence="2 3">
    <name type="scientific">Natribaculum luteum</name>
    <dbReference type="NCBI Taxonomy" id="1586232"/>
    <lineage>
        <taxon>Archaea</taxon>
        <taxon>Methanobacteriati</taxon>
        <taxon>Methanobacteriota</taxon>
        <taxon>Stenosarchaea group</taxon>
        <taxon>Halobacteria</taxon>
        <taxon>Halobacteriales</taxon>
        <taxon>Natrialbaceae</taxon>
        <taxon>Natribaculum</taxon>
    </lineage>
</organism>
<dbReference type="Pfam" id="PF13692">
    <property type="entry name" value="Glyco_trans_1_4"/>
    <property type="match status" value="1"/>
</dbReference>
<dbReference type="Pfam" id="PF13439">
    <property type="entry name" value="Glyco_transf_4"/>
    <property type="match status" value="1"/>
</dbReference>
<dbReference type="PANTHER" id="PTHR45947">
    <property type="entry name" value="SULFOQUINOVOSYL TRANSFERASE SQD2"/>
    <property type="match status" value="1"/>
</dbReference>